<sequence length="186" mass="21736">MIKLENEIVKLRAPELSDVDLLYAWENNMEIWRVSNTISPFSKHALIKYIENYKLDIFQTKQLRLMVEAKDQSSLMNYPVGIIDLFDYDPFHQRAGVGILIHNTEHRGRGYATEALKLLTAYAFEYLHLHQLYCNIASNNEPSLKLFTNQDFEIVGLKKDWIRTKNGWLGEYTLQRINPLALISKC</sequence>
<dbReference type="Gene3D" id="3.40.630.30">
    <property type="match status" value="1"/>
</dbReference>
<comment type="caution">
    <text evidence="2">The sequence shown here is derived from an EMBL/GenBank/DDBJ whole genome shotgun (WGS) entry which is preliminary data.</text>
</comment>
<protein>
    <submittedName>
        <fullName evidence="2">Diamine N-acetyltransferase</fullName>
    </submittedName>
</protein>
<dbReference type="OrthoDB" id="893030at2"/>
<feature type="domain" description="N-acetyltransferase" evidence="1">
    <location>
        <begin position="9"/>
        <end position="175"/>
    </location>
</feature>
<accession>A0A4R2EPG2</accession>
<evidence type="ECO:0000313" key="2">
    <source>
        <dbReference type="EMBL" id="TCN70661.1"/>
    </source>
</evidence>
<evidence type="ECO:0000313" key="3">
    <source>
        <dbReference type="Proteomes" id="UP000294830"/>
    </source>
</evidence>
<dbReference type="Pfam" id="PF13302">
    <property type="entry name" value="Acetyltransf_3"/>
    <property type="match status" value="1"/>
</dbReference>
<dbReference type="InterPro" id="IPR016181">
    <property type="entry name" value="Acyl_CoA_acyltransferase"/>
</dbReference>
<dbReference type="GO" id="GO:0016747">
    <property type="term" value="F:acyltransferase activity, transferring groups other than amino-acyl groups"/>
    <property type="evidence" value="ECO:0007669"/>
    <property type="project" value="InterPro"/>
</dbReference>
<keyword evidence="2" id="KW-0808">Transferase</keyword>
<dbReference type="EMBL" id="SLWB01000003">
    <property type="protein sequence ID" value="TCN70661.1"/>
    <property type="molecule type" value="Genomic_DNA"/>
</dbReference>
<dbReference type="SUPFAM" id="SSF55729">
    <property type="entry name" value="Acyl-CoA N-acyltransferases (Nat)"/>
    <property type="match status" value="1"/>
</dbReference>
<dbReference type="PANTHER" id="PTHR43415:SF3">
    <property type="entry name" value="GNAT-FAMILY ACETYLTRANSFERASE"/>
    <property type="match status" value="1"/>
</dbReference>
<name>A0A4R2EPG2_9BACT</name>
<gene>
    <name evidence="2" type="ORF">CLV25_103182</name>
</gene>
<evidence type="ECO:0000259" key="1">
    <source>
        <dbReference type="PROSITE" id="PS51186"/>
    </source>
</evidence>
<organism evidence="2 3">
    <name type="scientific">Acetobacteroides hydrogenigenes</name>
    <dbReference type="NCBI Taxonomy" id="979970"/>
    <lineage>
        <taxon>Bacteria</taxon>
        <taxon>Pseudomonadati</taxon>
        <taxon>Bacteroidota</taxon>
        <taxon>Bacteroidia</taxon>
        <taxon>Bacteroidales</taxon>
        <taxon>Rikenellaceae</taxon>
        <taxon>Acetobacteroides</taxon>
    </lineage>
</organism>
<dbReference type="Proteomes" id="UP000294830">
    <property type="component" value="Unassembled WGS sequence"/>
</dbReference>
<proteinExistence type="predicted"/>
<dbReference type="InterPro" id="IPR000182">
    <property type="entry name" value="GNAT_dom"/>
</dbReference>
<dbReference type="PROSITE" id="PS51186">
    <property type="entry name" value="GNAT"/>
    <property type="match status" value="1"/>
</dbReference>
<reference evidence="2 3" key="1">
    <citation type="submission" date="2019-03" db="EMBL/GenBank/DDBJ databases">
        <title>Genomic Encyclopedia of Archaeal and Bacterial Type Strains, Phase II (KMG-II): from individual species to whole genera.</title>
        <authorList>
            <person name="Goeker M."/>
        </authorList>
    </citation>
    <scope>NUCLEOTIDE SEQUENCE [LARGE SCALE GENOMIC DNA]</scope>
    <source>
        <strain evidence="2 3">RL-C</strain>
    </source>
</reference>
<dbReference type="PANTHER" id="PTHR43415">
    <property type="entry name" value="SPERMIDINE N(1)-ACETYLTRANSFERASE"/>
    <property type="match status" value="1"/>
</dbReference>
<dbReference type="CDD" id="cd04301">
    <property type="entry name" value="NAT_SF"/>
    <property type="match status" value="1"/>
</dbReference>
<dbReference type="RefSeq" id="WP_131838519.1">
    <property type="nucleotide sequence ID" value="NZ_SLWB01000003.1"/>
</dbReference>
<dbReference type="AlphaFoldDB" id="A0A4R2EPG2"/>
<keyword evidence="3" id="KW-1185">Reference proteome</keyword>